<reference evidence="1" key="3">
    <citation type="submission" date="2023-05" db="EMBL/GenBank/DDBJ databases">
        <authorList>
            <person name="Smith C.H."/>
        </authorList>
    </citation>
    <scope>NUCLEOTIDE SEQUENCE</scope>
    <source>
        <strain evidence="1">CHS0354</strain>
        <tissue evidence="1">Mantle</tissue>
    </source>
</reference>
<name>A0AAE0S6X6_9BIVA</name>
<reference evidence="1" key="2">
    <citation type="journal article" date="2021" name="Genome Biol. Evol.">
        <title>Developing a high-quality reference genome for a parasitic bivalve with doubly uniparental inheritance (Bivalvia: Unionida).</title>
        <authorList>
            <person name="Smith C.H."/>
        </authorList>
    </citation>
    <scope>NUCLEOTIDE SEQUENCE</scope>
    <source>
        <strain evidence="1">CHS0354</strain>
        <tissue evidence="1">Mantle</tissue>
    </source>
</reference>
<dbReference type="AlphaFoldDB" id="A0AAE0S6X6"/>
<organism evidence="1 2">
    <name type="scientific">Potamilus streckersoni</name>
    <dbReference type="NCBI Taxonomy" id="2493646"/>
    <lineage>
        <taxon>Eukaryota</taxon>
        <taxon>Metazoa</taxon>
        <taxon>Spiralia</taxon>
        <taxon>Lophotrochozoa</taxon>
        <taxon>Mollusca</taxon>
        <taxon>Bivalvia</taxon>
        <taxon>Autobranchia</taxon>
        <taxon>Heteroconchia</taxon>
        <taxon>Palaeoheterodonta</taxon>
        <taxon>Unionida</taxon>
        <taxon>Unionoidea</taxon>
        <taxon>Unionidae</taxon>
        <taxon>Ambleminae</taxon>
        <taxon>Lampsilini</taxon>
        <taxon>Potamilus</taxon>
    </lineage>
</organism>
<reference evidence="1" key="1">
    <citation type="journal article" date="2021" name="Genome Biol. Evol.">
        <title>A High-Quality Reference Genome for a Parasitic Bivalve with Doubly Uniparental Inheritance (Bivalvia: Unionida).</title>
        <authorList>
            <person name="Smith C.H."/>
        </authorList>
    </citation>
    <scope>NUCLEOTIDE SEQUENCE</scope>
    <source>
        <strain evidence="1">CHS0354</strain>
    </source>
</reference>
<comment type="caution">
    <text evidence="1">The sequence shown here is derived from an EMBL/GenBank/DDBJ whole genome shotgun (WGS) entry which is preliminary data.</text>
</comment>
<accession>A0AAE0S6X6</accession>
<protein>
    <submittedName>
        <fullName evidence="1">Uncharacterized protein</fullName>
    </submittedName>
</protein>
<evidence type="ECO:0000313" key="2">
    <source>
        <dbReference type="Proteomes" id="UP001195483"/>
    </source>
</evidence>
<sequence length="84" mass="9597">MYDSLERRYKSMDRIFFQPLRVTPTEKMRHVDKLNIFASNTVTQTATAQSAIMDAYWRISGGLSLFVSVSSSQSRRLSLVDSVC</sequence>
<gene>
    <name evidence="1" type="ORF">CHS0354_017058</name>
</gene>
<proteinExistence type="predicted"/>
<keyword evidence="2" id="KW-1185">Reference proteome</keyword>
<dbReference type="Proteomes" id="UP001195483">
    <property type="component" value="Unassembled WGS sequence"/>
</dbReference>
<evidence type="ECO:0000313" key="1">
    <source>
        <dbReference type="EMBL" id="KAK3586415.1"/>
    </source>
</evidence>
<dbReference type="EMBL" id="JAEAOA010001047">
    <property type="protein sequence ID" value="KAK3586415.1"/>
    <property type="molecule type" value="Genomic_DNA"/>
</dbReference>